<dbReference type="Proteomes" id="UP001527882">
    <property type="component" value="Unassembled WGS sequence"/>
</dbReference>
<keyword evidence="3" id="KW-1185">Reference proteome</keyword>
<name>A0ABT4Q6V7_9BACL</name>
<evidence type="ECO:0000313" key="2">
    <source>
        <dbReference type="EMBL" id="MCZ8512563.1"/>
    </source>
</evidence>
<dbReference type="Pfam" id="PF01593">
    <property type="entry name" value="Amino_oxidase"/>
    <property type="match status" value="1"/>
</dbReference>
<dbReference type="Gene3D" id="3.50.50.60">
    <property type="entry name" value="FAD/NAD(P)-binding domain"/>
    <property type="match status" value="1"/>
</dbReference>
<reference evidence="2 3" key="1">
    <citation type="submission" date="2022-12" db="EMBL/GenBank/DDBJ databases">
        <title>Draft genome sequence of Paenibacillus sp. dW9.</title>
        <authorList>
            <person name="Choi E.-W."/>
            <person name="Kim D.-U."/>
        </authorList>
    </citation>
    <scope>NUCLEOTIDE SEQUENCE [LARGE SCALE GENOMIC DNA]</scope>
    <source>
        <strain evidence="3">dW9</strain>
    </source>
</reference>
<dbReference type="PANTHER" id="PTHR42923:SF46">
    <property type="entry name" value="AMINE OXIDASE"/>
    <property type="match status" value="1"/>
</dbReference>
<protein>
    <submittedName>
        <fullName evidence="2">NAD(P)/FAD-dependent oxidoreductase</fullName>
    </submittedName>
</protein>
<dbReference type="InterPro" id="IPR036188">
    <property type="entry name" value="FAD/NAD-bd_sf"/>
</dbReference>
<accession>A0ABT4Q6V7</accession>
<comment type="caution">
    <text evidence="2">The sequence shown here is derived from an EMBL/GenBank/DDBJ whole genome shotgun (WGS) entry which is preliminary data.</text>
</comment>
<dbReference type="NCBIfam" id="NF005560">
    <property type="entry name" value="PRK07233.1"/>
    <property type="match status" value="1"/>
</dbReference>
<dbReference type="InterPro" id="IPR050464">
    <property type="entry name" value="Zeta_carotene_desat/Oxidored"/>
</dbReference>
<dbReference type="SUPFAM" id="SSF51905">
    <property type="entry name" value="FAD/NAD(P)-binding domain"/>
    <property type="match status" value="1"/>
</dbReference>
<dbReference type="RefSeq" id="WP_269881013.1">
    <property type="nucleotide sequence ID" value="NZ_JAQAGZ010000005.1"/>
</dbReference>
<feature type="domain" description="Amine oxidase" evidence="1">
    <location>
        <begin position="10"/>
        <end position="409"/>
    </location>
</feature>
<dbReference type="EMBL" id="JAQAGZ010000005">
    <property type="protein sequence ID" value="MCZ8512563.1"/>
    <property type="molecule type" value="Genomic_DNA"/>
</dbReference>
<proteinExistence type="predicted"/>
<evidence type="ECO:0000313" key="3">
    <source>
        <dbReference type="Proteomes" id="UP001527882"/>
    </source>
</evidence>
<dbReference type="PANTHER" id="PTHR42923">
    <property type="entry name" value="PROTOPORPHYRINOGEN OXIDASE"/>
    <property type="match status" value="1"/>
</dbReference>
<dbReference type="InterPro" id="IPR002937">
    <property type="entry name" value="Amino_oxidase"/>
</dbReference>
<sequence length="432" mass="50342">MEVAVIGGGIAGMSAAFYLQKNLNAQVDIYERSNDIGGLAGTLKIGDSIIEKYYHHIFTHDKYYLDLVKDLNLEDKLIWKETMTGFYTNGTVYPFATPFDLLKFKPLNFISRIRFGLSTLFISKYKNIDKMENMTTEEFMVKIVGKQVWDVIWKPMLRIKFGENYNKIPAVWIWERIVQRFRSRSDGGQKELLGYMEGSFHTLNEKLLEVIKFQGASINLNSDVQEIVIKDNICEGLIVNNEYKKYDFVLCTAALPVFVNLIKNASLEYKTPLEKIKYDCALVSLMVINKKLSDIYWLNISDNEIPYGGLIEHTNFISSENYDGKTLLYFSKYLSVDDKLLTMKDEEILKEYIRHLKKIHPHFKEEMIEDFIVSRDRYAQPIWPMQYSKFKPQYKTPYKGLYLANTSQIYPNDRGMNFSVKLGKEVSEAMMN</sequence>
<dbReference type="PRINTS" id="PR00419">
    <property type="entry name" value="ADXRDTASE"/>
</dbReference>
<gene>
    <name evidence="2" type="ORF">O9H85_09065</name>
</gene>
<evidence type="ECO:0000259" key="1">
    <source>
        <dbReference type="Pfam" id="PF01593"/>
    </source>
</evidence>
<organism evidence="2 3">
    <name type="scientific">Paenibacillus gyeongsangnamensis</name>
    <dbReference type="NCBI Taxonomy" id="3388067"/>
    <lineage>
        <taxon>Bacteria</taxon>
        <taxon>Bacillati</taxon>
        <taxon>Bacillota</taxon>
        <taxon>Bacilli</taxon>
        <taxon>Bacillales</taxon>
        <taxon>Paenibacillaceae</taxon>
        <taxon>Paenibacillus</taxon>
    </lineage>
</organism>